<evidence type="ECO:0000313" key="2">
    <source>
        <dbReference type="Proteomes" id="UP000248857"/>
    </source>
</evidence>
<dbReference type="OrthoDB" id="3537951at2"/>
<dbReference type="PROSITE" id="PS51257">
    <property type="entry name" value="PROKAR_LIPOPROTEIN"/>
    <property type="match status" value="1"/>
</dbReference>
<proteinExistence type="predicted"/>
<sequence>MKYRLLPLLFAVTLGISSCRSEPTTIEVTAPAPNPTPAIAGEVLVSDQGIVQLNRPQGWTDQLAEEDTLNLKMSNESGDAHLTLQTRAKKDLPQFSLEKFAKMGREAGLQTMTDLKITGPTEVTLVNGYPAIQYQFQGKVEGAETVLLHTVIESPSYFHQILAGSSGFGFERHQPTLQKIIQTFQEVPVTASGQ</sequence>
<comment type="caution">
    <text evidence="1">The sequence shown here is derived from an EMBL/GenBank/DDBJ whole genome shotgun (WGS) entry which is preliminary data.</text>
</comment>
<dbReference type="RefSeq" id="WP_110985655.1">
    <property type="nucleotide sequence ID" value="NZ_CAWNWM010000004.1"/>
</dbReference>
<evidence type="ECO:0000313" key="1">
    <source>
        <dbReference type="EMBL" id="PZD73927.1"/>
    </source>
</evidence>
<gene>
    <name evidence="1" type="ORF">C1752_01691</name>
</gene>
<dbReference type="Proteomes" id="UP000248857">
    <property type="component" value="Unassembled WGS sequence"/>
</dbReference>
<reference evidence="1 2" key="1">
    <citation type="journal article" date="2018" name="Sci. Rep.">
        <title>A novel species of the marine cyanobacterium Acaryochloris with a unique pigment content and lifestyle.</title>
        <authorList>
            <person name="Partensky F."/>
            <person name="Six C."/>
            <person name="Ratin M."/>
            <person name="Garczarek L."/>
            <person name="Vaulot D."/>
            <person name="Probert I."/>
            <person name="Calteau A."/>
            <person name="Gourvil P."/>
            <person name="Marie D."/>
            <person name="Grebert T."/>
            <person name="Bouchier C."/>
            <person name="Le Panse S."/>
            <person name="Gachenot M."/>
            <person name="Rodriguez F."/>
            <person name="Garrido J.L."/>
        </authorList>
    </citation>
    <scope>NUCLEOTIDE SEQUENCE [LARGE SCALE GENOMIC DNA]</scope>
    <source>
        <strain evidence="1 2">RCC1774</strain>
    </source>
</reference>
<keyword evidence="2" id="KW-1185">Reference proteome</keyword>
<evidence type="ECO:0008006" key="3">
    <source>
        <dbReference type="Google" id="ProtNLM"/>
    </source>
</evidence>
<accession>A0A2W1K162</accession>
<protein>
    <recommendedName>
        <fullName evidence="3">PsbP C-terminal domain-containing protein</fullName>
    </recommendedName>
</protein>
<dbReference type="Gene3D" id="3.40.1000.10">
    <property type="entry name" value="Mog1/PsbP, alpha/beta/alpha sandwich"/>
    <property type="match status" value="1"/>
</dbReference>
<dbReference type="AlphaFoldDB" id="A0A2W1K162"/>
<dbReference type="EMBL" id="PQWO01000004">
    <property type="protein sequence ID" value="PZD73927.1"/>
    <property type="molecule type" value="Genomic_DNA"/>
</dbReference>
<name>A0A2W1K162_9CYAN</name>
<organism evidence="1 2">
    <name type="scientific">Acaryochloris thomasi RCC1774</name>
    <dbReference type="NCBI Taxonomy" id="1764569"/>
    <lineage>
        <taxon>Bacteria</taxon>
        <taxon>Bacillati</taxon>
        <taxon>Cyanobacteriota</taxon>
        <taxon>Cyanophyceae</taxon>
        <taxon>Acaryochloridales</taxon>
        <taxon>Acaryochloridaceae</taxon>
        <taxon>Acaryochloris</taxon>
        <taxon>Acaryochloris thomasi</taxon>
    </lineage>
</organism>